<proteinExistence type="inferred from homology"/>
<name>A0ABT1JPS4_ACTCY</name>
<dbReference type="EMBL" id="AUBJ02000001">
    <property type="protein sequence ID" value="MCP2333686.1"/>
    <property type="molecule type" value="Genomic_DNA"/>
</dbReference>
<dbReference type="RefSeq" id="WP_026419330.1">
    <property type="nucleotide sequence ID" value="NZ_AUBJ02000001.1"/>
</dbReference>
<reference evidence="4 5" key="1">
    <citation type="submission" date="2022-06" db="EMBL/GenBank/DDBJ databases">
        <title>Genomic Encyclopedia of Type Strains, Phase I: the one thousand microbial genomes (KMG-I) project.</title>
        <authorList>
            <person name="Kyrpides N."/>
        </authorList>
    </citation>
    <scope>NUCLEOTIDE SEQUENCE [LARGE SCALE GENOMIC DNA]</scope>
    <source>
        <strain evidence="4 5">DSM 43889</strain>
    </source>
</reference>
<evidence type="ECO:0000313" key="5">
    <source>
        <dbReference type="Proteomes" id="UP000791080"/>
    </source>
</evidence>
<dbReference type="InterPro" id="IPR005913">
    <property type="entry name" value="dTDP_dehydrorham_reduct"/>
</dbReference>
<sequence>MPELALLVPGGHGQLGRDLARLAPAHLGDAGFAHAPGSAELDITDADTVRDAVGALAEAARNSGVVPVVVNAAAYTAVDAAEEDEARAHEINAAGAAALAAACAAEAVPLVHVSTDYVFAGDGDRPYEPSDPPAPRSAYGRTKLAGERAVLGGTDRSWVVRTAWVYGAGGGNFVRTMARLERQRDTLSVVSDQVGSPTWSADLAAGLLRLASVVAAGRPPENRVLHCTNTGVTSWFEFARAVFVELGADPERVRPCGTEDFPRPAPRPAYSVLSPRRWEDEGLGALRPWREALAAAFAEQGEELRN</sequence>
<dbReference type="CDD" id="cd05254">
    <property type="entry name" value="dTDP_HR_like_SDR_e"/>
    <property type="match status" value="1"/>
</dbReference>
<accession>A0ABT1JPS4</accession>
<dbReference type="Gene3D" id="3.90.25.10">
    <property type="entry name" value="UDP-galactose 4-epimerase, domain 1"/>
    <property type="match status" value="1"/>
</dbReference>
<feature type="domain" description="RmlD-like substrate binding" evidence="3">
    <location>
        <begin position="6"/>
        <end position="299"/>
    </location>
</feature>
<dbReference type="InterPro" id="IPR029903">
    <property type="entry name" value="RmlD-like-bd"/>
</dbReference>
<protein>
    <recommendedName>
        <fullName evidence="2">dTDP-4-dehydrorhamnose reductase</fullName>
        <ecNumber evidence="2">1.1.1.133</ecNumber>
    </recommendedName>
</protein>
<keyword evidence="2" id="KW-0521">NADP</keyword>
<evidence type="ECO:0000259" key="3">
    <source>
        <dbReference type="Pfam" id="PF04321"/>
    </source>
</evidence>
<organism evidence="4 5">
    <name type="scientific">Actinoalloteichus caeruleus DSM 43889</name>
    <dbReference type="NCBI Taxonomy" id="1120930"/>
    <lineage>
        <taxon>Bacteria</taxon>
        <taxon>Bacillati</taxon>
        <taxon>Actinomycetota</taxon>
        <taxon>Actinomycetes</taxon>
        <taxon>Pseudonocardiales</taxon>
        <taxon>Pseudonocardiaceae</taxon>
        <taxon>Actinoalloteichus</taxon>
        <taxon>Actinoalloteichus cyanogriseus</taxon>
    </lineage>
</organism>
<dbReference type="InterPro" id="IPR036291">
    <property type="entry name" value="NAD(P)-bd_dom_sf"/>
</dbReference>
<evidence type="ECO:0000256" key="1">
    <source>
        <dbReference type="ARBA" id="ARBA00010944"/>
    </source>
</evidence>
<keyword evidence="2" id="KW-0560">Oxidoreductase</keyword>
<comment type="similarity">
    <text evidence="1 2">Belongs to the dTDP-4-dehydrorhamnose reductase family.</text>
</comment>
<dbReference type="Gene3D" id="3.40.50.720">
    <property type="entry name" value="NAD(P)-binding Rossmann-like Domain"/>
    <property type="match status" value="1"/>
</dbReference>
<dbReference type="SUPFAM" id="SSF51735">
    <property type="entry name" value="NAD(P)-binding Rossmann-fold domains"/>
    <property type="match status" value="1"/>
</dbReference>
<comment type="function">
    <text evidence="2">Catalyzes the reduction of dTDP-6-deoxy-L-lyxo-4-hexulose to yield dTDP-L-rhamnose.</text>
</comment>
<dbReference type="PANTHER" id="PTHR10491">
    <property type="entry name" value="DTDP-4-DEHYDRORHAMNOSE REDUCTASE"/>
    <property type="match status" value="1"/>
</dbReference>
<gene>
    <name evidence="4" type="ORF">G443_003956</name>
</gene>
<keyword evidence="5" id="KW-1185">Reference proteome</keyword>
<comment type="pathway">
    <text evidence="2">Carbohydrate biosynthesis; dTDP-L-rhamnose biosynthesis.</text>
</comment>
<evidence type="ECO:0000256" key="2">
    <source>
        <dbReference type="RuleBase" id="RU364082"/>
    </source>
</evidence>
<dbReference type="PANTHER" id="PTHR10491:SF4">
    <property type="entry name" value="METHIONINE ADENOSYLTRANSFERASE 2 SUBUNIT BETA"/>
    <property type="match status" value="1"/>
</dbReference>
<comment type="caution">
    <text evidence="4">The sequence shown here is derived from an EMBL/GenBank/DDBJ whole genome shotgun (WGS) entry which is preliminary data.</text>
</comment>
<dbReference type="Proteomes" id="UP000791080">
    <property type="component" value="Unassembled WGS sequence"/>
</dbReference>
<dbReference type="NCBIfam" id="TIGR01214">
    <property type="entry name" value="rmlD"/>
    <property type="match status" value="1"/>
</dbReference>
<dbReference type="EC" id="1.1.1.133" evidence="2"/>
<evidence type="ECO:0000313" key="4">
    <source>
        <dbReference type="EMBL" id="MCP2333686.1"/>
    </source>
</evidence>
<dbReference type="Pfam" id="PF04321">
    <property type="entry name" value="RmlD_sub_bind"/>
    <property type="match status" value="1"/>
</dbReference>